<keyword evidence="2" id="KW-1185">Reference proteome</keyword>
<dbReference type="AlphaFoldDB" id="A0A1H7Z8T2"/>
<dbReference type="Proteomes" id="UP000199158">
    <property type="component" value="Unassembled WGS sequence"/>
</dbReference>
<gene>
    <name evidence="1" type="ORF">SAMN05216180_0504</name>
</gene>
<evidence type="ECO:0000313" key="2">
    <source>
        <dbReference type="Proteomes" id="UP000199158"/>
    </source>
</evidence>
<name>A0A1H7Z8T2_9FIRM</name>
<dbReference type="EMBL" id="FOCG01000001">
    <property type="protein sequence ID" value="SEM54641.1"/>
    <property type="molecule type" value="Genomic_DNA"/>
</dbReference>
<reference evidence="1 2" key="1">
    <citation type="submission" date="2016-10" db="EMBL/GenBank/DDBJ databases">
        <authorList>
            <person name="de Groot N.N."/>
        </authorList>
    </citation>
    <scope>NUCLEOTIDE SEQUENCE [LARGE SCALE GENOMIC DNA]</scope>
    <source>
        <strain evidence="1 2">CGMCC 1.5070</strain>
    </source>
</reference>
<protein>
    <submittedName>
        <fullName evidence="1">Uncharacterized protein</fullName>
    </submittedName>
</protein>
<evidence type="ECO:0000313" key="1">
    <source>
        <dbReference type="EMBL" id="SEM54641.1"/>
    </source>
</evidence>
<sequence>MCKVLRIFRSTYYAYKKPQFKKDELNELVVEIFNENQHVYETRKLKVELGRKSTRF</sequence>
<organism evidence="1 2">
    <name type="scientific">Hydrogenoanaerobacterium saccharovorans</name>
    <dbReference type="NCBI Taxonomy" id="474960"/>
    <lineage>
        <taxon>Bacteria</taxon>
        <taxon>Bacillati</taxon>
        <taxon>Bacillota</taxon>
        <taxon>Clostridia</taxon>
        <taxon>Eubacteriales</taxon>
        <taxon>Oscillospiraceae</taxon>
        <taxon>Hydrogenoanaerobacterium</taxon>
    </lineage>
</organism>
<dbReference type="OrthoDB" id="9775203at2"/>
<accession>A0A1H7Z8T2</accession>
<proteinExistence type="predicted"/>